<accession>A0A9D1TQX7</accession>
<dbReference type="AlphaFoldDB" id="A0A9D1TQX7"/>
<evidence type="ECO:0000313" key="2">
    <source>
        <dbReference type="Proteomes" id="UP000823990"/>
    </source>
</evidence>
<evidence type="ECO:0000313" key="1">
    <source>
        <dbReference type="EMBL" id="HIW02178.1"/>
    </source>
</evidence>
<proteinExistence type="predicted"/>
<sequence>MTDNGDIFRLLLLMLLLMNDKEDGVTGTLNTMMIMALLTGSANNGASCPPNTPKFPDE</sequence>
<reference evidence="1" key="1">
    <citation type="journal article" date="2021" name="PeerJ">
        <title>Extensive microbial diversity within the chicken gut microbiome revealed by metagenomics and culture.</title>
        <authorList>
            <person name="Gilroy R."/>
            <person name="Ravi A."/>
            <person name="Getino M."/>
            <person name="Pursley I."/>
            <person name="Horton D.L."/>
            <person name="Alikhan N.F."/>
            <person name="Baker D."/>
            <person name="Gharbi K."/>
            <person name="Hall N."/>
            <person name="Watson M."/>
            <person name="Adriaenssens E.M."/>
            <person name="Foster-Nyarko E."/>
            <person name="Jarju S."/>
            <person name="Secka A."/>
            <person name="Antonio M."/>
            <person name="Oren A."/>
            <person name="Chaudhuri R.R."/>
            <person name="La Ragione R."/>
            <person name="Hildebrand F."/>
            <person name="Pallen M.J."/>
        </authorList>
    </citation>
    <scope>NUCLEOTIDE SEQUENCE</scope>
    <source>
        <strain evidence="1">12435</strain>
    </source>
</reference>
<comment type="caution">
    <text evidence="1">The sequence shown here is derived from an EMBL/GenBank/DDBJ whole genome shotgun (WGS) entry which is preliminary data.</text>
</comment>
<gene>
    <name evidence="1" type="ORF">H9892_02435</name>
</gene>
<dbReference type="Proteomes" id="UP000823990">
    <property type="component" value="Unassembled WGS sequence"/>
</dbReference>
<organism evidence="1 2">
    <name type="scientific">Candidatus Protoclostridium stercorigallinarum</name>
    <dbReference type="NCBI Taxonomy" id="2838741"/>
    <lineage>
        <taxon>Bacteria</taxon>
        <taxon>Bacillati</taxon>
        <taxon>Bacillota</taxon>
        <taxon>Clostridia</taxon>
        <taxon>Candidatus Protoclostridium</taxon>
    </lineage>
</organism>
<name>A0A9D1TQX7_9FIRM</name>
<protein>
    <submittedName>
        <fullName evidence="1">Uncharacterized protein</fullName>
    </submittedName>
</protein>
<reference evidence="1" key="2">
    <citation type="submission" date="2021-04" db="EMBL/GenBank/DDBJ databases">
        <authorList>
            <person name="Gilroy R."/>
        </authorList>
    </citation>
    <scope>NUCLEOTIDE SEQUENCE</scope>
    <source>
        <strain evidence="1">12435</strain>
    </source>
</reference>
<dbReference type="EMBL" id="DXHS01000042">
    <property type="protein sequence ID" value="HIW02178.1"/>
    <property type="molecule type" value="Genomic_DNA"/>
</dbReference>